<organism evidence="3 4">
    <name type="scientific">Aquibium carbonis</name>
    <dbReference type="NCBI Taxonomy" id="2495581"/>
    <lineage>
        <taxon>Bacteria</taxon>
        <taxon>Pseudomonadati</taxon>
        <taxon>Pseudomonadota</taxon>
        <taxon>Alphaproteobacteria</taxon>
        <taxon>Hyphomicrobiales</taxon>
        <taxon>Phyllobacteriaceae</taxon>
        <taxon>Aquibium</taxon>
    </lineage>
</organism>
<evidence type="ECO:0000313" key="3">
    <source>
        <dbReference type="EMBL" id="RST83461.1"/>
    </source>
</evidence>
<feature type="domain" description="YhaN AAA" evidence="2">
    <location>
        <begin position="1"/>
        <end position="60"/>
    </location>
</feature>
<protein>
    <submittedName>
        <fullName evidence="3">DNA-binding protein</fullName>
    </submittedName>
</protein>
<dbReference type="PANTHER" id="PTHR41259">
    <property type="entry name" value="DOUBLE-STRAND BREAK REPAIR RAD50 ATPASE, PUTATIVE-RELATED"/>
    <property type="match status" value="1"/>
</dbReference>
<evidence type="ECO:0000313" key="4">
    <source>
        <dbReference type="Proteomes" id="UP000278398"/>
    </source>
</evidence>
<dbReference type="SUPFAM" id="SSF52540">
    <property type="entry name" value="P-loop containing nucleoside triphosphate hydrolases"/>
    <property type="match status" value="1"/>
</dbReference>
<dbReference type="RefSeq" id="WP_126702170.1">
    <property type="nucleotide sequence ID" value="NZ_RWKW01000103.1"/>
</dbReference>
<keyword evidence="3" id="KW-0238">DNA-binding</keyword>
<feature type="coiled-coil region" evidence="1">
    <location>
        <begin position="344"/>
        <end position="394"/>
    </location>
</feature>
<dbReference type="Proteomes" id="UP000278398">
    <property type="component" value="Unassembled WGS sequence"/>
</dbReference>
<name>A0A3R9Y3M9_9HYPH</name>
<dbReference type="InterPro" id="IPR038734">
    <property type="entry name" value="YhaN_AAA"/>
</dbReference>
<dbReference type="EMBL" id="RWKW01000103">
    <property type="protein sequence ID" value="RST83461.1"/>
    <property type="molecule type" value="Genomic_DNA"/>
</dbReference>
<dbReference type="Pfam" id="PF13514">
    <property type="entry name" value="AAA_27"/>
    <property type="match status" value="1"/>
</dbReference>
<comment type="caution">
    <text evidence="3">The sequence shown here is derived from an EMBL/GenBank/DDBJ whole genome shotgun (WGS) entry which is preliminary data.</text>
</comment>
<dbReference type="GO" id="GO:0003677">
    <property type="term" value="F:DNA binding"/>
    <property type="evidence" value="ECO:0007669"/>
    <property type="project" value="UniProtKB-KW"/>
</dbReference>
<dbReference type="Gene3D" id="3.40.50.300">
    <property type="entry name" value="P-loop containing nucleotide triphosphate hydrolases"/>
    <property type="match status" value="2"/>
</dbReference>
<dbReference type="OrthoDB" id="7069379at2"/>
<reference evidence="3 4" key="1">
    <citation type="submission" date="2018-12" db="EMBL/GenBank/DDBJ databases">
        <title>Mesorhizobium carbonis sp. nov., isolated from coal mine water.</title>
        <authorList>
            <person name="Xin W."/>
            <person name="Xu Z."/>
            <person name="Xiang F."/>
            <person name="Zhang J."/>
            <person name="Xi L."/>
            <person name="Liu J."/>
        </authorList>
    </citation>
    <scope>NUCLEOTIDE SEQUENCE [LARGE SCALE GENOMIC DNA]</scope>
    <source>
        <strain evidence="3 4">B2.3</strain>
    </source>
</reference>
<feature type="coiled-coil region" evidence="1">
    <location>
        <begin position="656"/>
        <end position="723"/>
    </location>
</feature>
<evidence type="ECO:0000256" key="1">
    <source>
        <dbReference type="SAM" id="Coils"/>
    </source>
</evidence>
<evidence type="ECO:0000259" key="2">
    <source>
        <dbReference type="Pfam" id="PF13514"/>
    </source>
</evidence>
<dbReference type="PANTHER" id="PTHR41259:SF1">
    <property type="entry name" value="DOUBLE-STRAND BREAK REPAIR RAD50 ATPASE, PUTATIVE-RELATED"/>
    <property type="match status" value="1"/>
</dbReference>
<sequence>MKITALRLFNVKRFAGRGVAIEDIGDGVNVLCAANEFGKSTSFEALHALFFQAHTGQPKDVKRLQPYSGGNPVVEADIQTEKGRYRLAKQFIGGRRATVTDLGSGRLVAQADEAENFIAGLTRGGTAGPSGLLWVRQGITGIEDRDKREEEDERRVRASLLESVQGEVEAVTGGRRMAEVSARCAEELGRLVTATGRPKVGGPYDTALAEQRRLAAEDARLTADVAALRKDLDDRAGAARHLKDLDDPAERDARRAALEKAQAALDAAKVHGEALRSAQAELAHARGRRDATRRELDTFRGALAKASLLAVQVATAEQARDAALVRHRAAMDEIARADAETQIAETEEKQARDLLARLDAALKAKDHAERLAALATKLETVEALRMELEGAEAALASLAVPAKTVDRLQDLEIEIAGLAALETARQPKLGIVYEPGAIARVTLDGQVLDDGEERGFADSARLDIPGIGMMTLRTSRPAGDNDALRKAKAERDGLLAGLGAENLPEVRRREADAQRATVEIERLRAGIKALAPQGLPALREEMARLAAAGPLPLEVKGDPDSARQGVEQAAERVAAARLALREAQPTRGVAENALRGAETSLASLQGERAQVEASLGPLNERAGREQALADEARLADEHAAEAEVRTARLRDAAPDLASAEAAVRRLRSAEESAARQIADLRERIAGLDGTIRARADEAVEEQLQETREALDAANRRVAAFAAEVALLDRLQSTLHAARSAARDLYLKPVMQELRPLLALLFDDLSITFDEKTLLPHRITRGGAEEDVERLSGGTREQLSILTRLAFARLLARDGRPAPVILDDALVYSDDDRIEKMFDALHRQSADQQIIVFSCRQRAFARLGGRALSMIDWKPED</sequence>
<accession>A0A3R9Y3M9</accession>
<proteinExistence type="predicted"/>
<keyword evidence="4" id="KW-1185">Reference proteome</keyword>
<gene>
    <name evidence="3" type="ORF">EJC49_22485</name>
</gene>
<dbReference type="AlphaFoldDB" id="A0A3R9Y3M9"/>
<dbReference type="InterPro" id="IPR027417">
    <property type="entry name" value="P-loop_NTPase"/>
</dbReference>
<keyword evidence="1" id="KW-0175">Coiled coil</keyword>